<dbReference type="GO" id="GO:0004553">
    <property type="term" value="F:hydrolase activity, hydrolyzing O-glycosyl compounds"/>
    <property type="evidence" value="ECO:0007669"/>
    <property type="project" value="InterPro"/>
</dbReference>
<dbReference type="Gene3D" id="3.20.20.300">
    <property type="entry name" value="Glycoside hydrolase, family 3, N-terminal domain"/>
    <property type="match status" value="1"/>
</dbReference>
<dbReference type="SUPFAM" id="SSF51445">
    <property type="entry name" value="(Trans)glycosidases"/>
    <property type="match status" value="1"/>
</dbReference>
<dbReference type="InterPro" id="IPR017853">
    <property type="entry name" value="GH"/>
</dbReference>
<feature type="domain" description="Glycoside hydrolase family 3 N-terminal" evidence="4">
    <location>
        <begin position="7"/>
        <end position="341"/>
    </location>
</feature>
<evidence type="ECO:0000256" key="1">
    <source>
        <dbReference type="ARBA" id="ARBA00005336"/>
    </source>
</evidence>
<dbReference type="GO" id="GO:0009254">
    <property type="term" value="P:peptidoglycan turnover"/>
    <property type="evidence" value="ECO:0007669"/>
    <property type="project" value="TreeGrafter"/>
</dbReference>
<name>A0A1H0UNX5_9BACT</name>
<protein>
    <submittedName>
        <fullName evidence="5">Beta-N-acetylhexosaminidase</fullName>
    </submittedName>
</protein>
<dbReference type="Proteomes" id="UP000199073">
    <property type="component" value="Unassembled WGS sequence"/>
</dbReference>
<dbReference type="InterPro" id="IPR036962">
    <property type="entry name" value="Glyco_hydro_3_N_sf"/>
</dbReference>
<dbReference type="PANTHER" id="PTHR30480:SF16">
    <property type="entry name" value="GLYCOSIDE HYDROLASE FAMILY 3 DOMAIN PROTEIN"/>
    <property type="match status" value="1"/>
</dbReference>
<evidence type="ECO:0000313" key="5">
    <source>
        <dbReference type="EMBL" id="SDP67844.1"/>
    </source>
</evidence>
<gene>
    <name evidence="5" type="ORF">SAMN05660330_03658</name>
</gene>
<dbReference type="EMBL" id="FNJI01000034">
    <property type="protein sequence ID" value="SDP67844.1"/>
    <property type="molecule type" value="Genomic_DNA"/>
</dbReference>
<keyword evidence="2" id="KW-0378">Hydrolase</keyword>
<keyword evidence="3" id="KW-0326">Glycosidase</keyword>
<comment type="similarity">
    <text evidence="1">Belongs to the glycosyl hydrolase 3 family.</text>
</comment>
<evidence type="ECO:0000313" key="6">
    <source>
        <dbReference type="Proteomes" id="UP000199073"/>
    </source>
</evidence>
<dbReference type="STRING" id="91360.SAMN05660330_03658"/>
<dbReference type="PANTHER" id="PTHR30480">
    <property type="entry name" value="BETA-HEXOSAMINIDASE-RELATED"/>
    <property type="match status" value="1"/>
</dbReference>
<evidence type="ECO:0000259" key="4">
    <source>
        <dbReference type="Pfam" id="PF00933"/>
    </source>
</evidence>
<dbReference type="RefSeq" id="WP_092225467.1">
    <property type="nucleotide sequence ID" value="NZ_FNJI01000034.1"/>
</dbReference>
<keyword evidence="6" id="KW-1185">Reference proteome</keyword>
<proteinExistence type="inferred from homology"/>
<dbReference type="GO" id="GO:0005975">
    <property type="term" value="P:carbohydrate metabolic process"/>
    <property type="evidence" value="ECO:0007669"/>
    <property type="project" value="InterPro"/>
</dbReference>
<dbReference type="InterPro" id="IPR001764">
    <property type="entry name" value="Glyco_hydro_3_N"/>
</dbReference>
<dbReference type="Pfam" id="PF00933">
    <property type="entry name" value="Glyco_hydro_3"/>
    <property type="match status" value="1"/>
</dbReference>
<accession>A0A1H0UNX5</accession>
<evidence type="ECO:0000256" key="2">
    <source>
        <dbReference type="ARBA" id="ARBA00022801"/>
    </source>
</evidence>
<dbReference type="InterPro" id="IPR050226">
    <property type="entry name" value="NagZ_Beta-hexosaminidase"/>
</dbReference>
<sequence>MVNLPPLKERIGQLFILGFQGETLSGDHPIVRNLREDFLGGVILFDRHLASRSKYNNITGPTQIKQLTAALRANSPAPLIIAVDQEGGRVGRFRPELGFVQTTSAATMGSTPEVDTTANNARITARLLKEAGINFNLAPVVDLNVNPENPVIGRYKRSFSRDADRVISHSRAWIKEHRRLDICSCIKHFPGHGSSVADSHLGFVDISTTWQKQELQPYQTLIDEGEIEAVMIGHLYNAAIDPLYPATLSYRTVTGLLRRQLNFSGLIVSDDMQMKAITDRYGLEEACCLCLKAGIDMIIIGNNLSHDKDILPKVQNHIMQDIDRGKLDEKIVNAAWANVQKVKKILEAPHVSQ</sequence>
<reference evidence="5 6" key="1">
    <citation type="submission" date="2016-10" db="EMBL/GenBank/DDBJ databases">
        <authorList>
            <person name="de Groot N.N."/>
        </authorList>
    </citation>
    <scope>NUCLEOTIDE SEQUENCE [LARGE SCALE GENOMIC DNA]</scope>
    <source>
        <strain evidence="5 6">DSM 12130</strain>
    </source>
</reference>
<dbReference type="AlphaFoldDB" id="A0A1H0UNX5"/>
<evidence type="ECO:0000256" key="3">
    <source>
        <dbReference type="ARBA" id="ARBA00023295"/>
    </source>
</evidence>
<dbReference type="OrthoDB" id="9781691at2"/>
<organism evidence="5 6">
    <name type="scientific">Desulforhopalus singaporensis</name>
    <dbReference type="NCBI Taxonomy" id="91360"/>
    <lineage>
        <taxon>Bacteria</taxon>
        <taxon>Pseudomonadati</taxon>
        <taxon>Thermodesulfobacteriota</taxon>
        <taxon>Desulfobulbia</taxon>
        <taxon>Desulfobulbales</taxon>
        <taxon>Desulfocapsaceae</taxon>
        <taxon>Desulforhopalus</taxon>
    </lineage>
</organism>